<dbReference type="GO" id="GO:0005829">
    <property type="term" value="C:cytosol"/>
    <property type="evidence" value="ECO:0007669"/>
    <property type="project" value="TreeGrafter"/>
</dbReference>
<evidence type="ECO:0000259" key="18">
    <source>
        <dbReference type="Pfam" id="PF08264"/>
    </source>
</evidence>
<evidence type="ECO:0000256" key="4">
    <source>
        <dbReference type="ARBA" id="ARBA00022448"/>
    </source>
</evidence>
<keyword evidence="5" id="KW-0963">Cytoplasm</keyword>
<dbReference type="PANTHER" id="PTHR43740">
    <property type="entry name" value="LEUCYL-TRNA SYNTHETASE"/>
    <property type="match status" value="1"/>
</dbReference>
<dbReference type="AlphaFoldDB" id="A0AAU9DF49"/>
<dbReference type="SUPFAM" id="SSF52374">
    <property type="entry name" value="Nucleotidylyl transferase"/>
    <property type="match status" value="1"/>
</dbReference>
<protein>
    <recommendedName>
        <fullName evidence="3">leucine--tRNA ligase</fullName>
        <ecNumber evidence="3">6.1.1.4</ecNumber>
    </recommendedName>
</protein>
<keyword evidence="7 16" id="KW-0812">Transmembrane</keyword>
<evidence type="ECO:0000256" key="2">
    <source>
        <dbReference type="ARBA" id="ARBA00005594"/>
    </source>
</evidence>
<keyword evidence="4" id="KW-0813">Transport</keyword>
<dbReference type="CDD" id="cd06261">
    <property type="entry name" value="TM_PBP2"/>
    <property type="match status" value="1"/>
</dbReference>
<comment type="similarity">
    <text evidence="2">Belongs to the class-I aminoacyl-tRNA synthetase family.</text>
</comment>
<dbReference type="GO" id="GO:0004823">
    <property type="term" value="F:leucine-tRNA ligase activity"/>
    <property type="evidence" value="ECO:0007669"/>
    <property type="project" value="UniProtKB-EC"/>
</dbReference>
<gene>
    <name evidence="19" type="ORF">XA3_09860</name>
</gene>
<keyword evidence="20" id="KW-1185">Reference proteome</keyword>
<dbReference type="InterPro" id="IPR002300">
    <property type="entry name" value="aa-tRNA-synth_Ia"/>
</dbReference>
<feature type="domain" description="Methionyl/Valyl/Leucyl/Isoleucyl-tRNA synthetase anticodon-binding" evidence="18">
    <location>
        <begin position="210"/>
        <end position="318"/>
    </location>
</feature>
<dbReference type="CDD" id="cd07958">
    <property type="entry name" value="Anticodon_Ia_Leu_BEm"/>
    <property type="match status" value="1"/>
</dbReference>
<dbReference type="FunFam" id="1.10.730.10:FF:000011">
    <property type="entry name" value="Leucine--tRNA ligase chloroplastic/mitochondrial"/>
    <property type="match status" value="1"/>
</dbReference>
<evidence type="ECO:0000256" key="13">
    <source>
        <dbReference type="ARBA" id="ARBA00023146"/>
    </source>
</evidence>
<accession>A0AAU9DF49</accession>
<keyword evidence="9" id="KW-0067">ATP-binding</keyword>
<dbReference type="Proteomes" id="UP001321861">
    <property type="component" value="Chromosome"/>
</dbReference>
<keyword evidence="10" id="KW-0648">Protein biosynthesis</keyword>
<comment type="subcellular location">
    <subcellularLocation>
        <location evidence="1">Membrane</location>
        <topology evidence="1">Multi-pass membrane protein</topology>
    </subcellularLocation>
</comment>
<evidence type="ECO:0000256" key="6">
    <source>
        <dbReference type="ARBA" id="ARBA00022598"/>
    </source>
</evidence>
<evidence type="ECO:0000259" key="17">
    <source>
        <dbReference type="Pfam" id="PF00133"/>
    </source>
</evidence>
<evidence type="ECO:0000256" key="11">
    <source>
        <dbReference type="ARBA" id="ARBA00022989"/>
    </source>
</evidence>
<dbReference type="GO" id="GO:0005524">
    <property type="term" value="F:ATP binding"/>
    <property type="evidence" value="ECO:0007669"/>
    <property type="project" value="UniProtKB-KW"/>
</dbReference>
<dbReference type="Pfam" id="PF00133">
    <property type="entry name" value="tRNA-synt_1"/>
    <property type="match status" value="1"/>
</dbReference>
<dbReference type="GO" id="GO:0006429">
    <property type="term" value="P:leucyl-tRNA aminoacylation"/>
    <property type="evidence" value="ECO:0007669"/>
    <property type="project" value="InterPro"/>
</dbReference>
<dbReference type="InterPro" id="IPR035906">
    <property type="entry name" value="MetI-like_sf"/>
</dbReference>
<dbReference type="SUPFAM" id="SSF47323">
    <property type="entry name" value="Anticodon-binding domain of a subclass of class I aminoacyl-tRNA synthetases"/>
    <property type="match status" value="1"/>
</dbReference>
<feature type="coiled-coil region" evidence="15">
    <location>
        <begin position="312"/>
        <end position="339"/>
    </location>
</feature>
<sequence length="357" mass="41054">MSFIAKYLPNVVTNWSGDYGFVSAIWQTLYMTFASAFMAGILGLFFGVLLVVTDKNGINPHPVFYSILDKLVNVFRSIPFIIMLALLLHLLYARFWYKFLYDLGVVPTKEPFQKLVNQGMILGNNHEKMSKSKGNVVNPDDIIEEYGVDSLRVYEMFMGPLEQSISWSDEGLAGTRRWLDRIWRIYVDEDSDELSSKITDQNTPELDFIYHKTIKTVTEDYSRMRFNIAISAMMVFINEVQKADHFNREMATNFLKLLNPIAPHLTEELNERLGNNESLTYSEWPTFDVNKIVEDTVTIAVQVNGKLRGTIEASVDEDQEQLKDKAKNLENVQKFIEDHQVVKTIVVPNKIVNIVVK</sequence>
<dbReference type="Gene3D" id="3.40.50.620">
    <property type="entry name" value="HUPs"/>
    <property type="match status" value="1"/>
</dbReference>
<evidence type="ECO:0000256" key="16">
    <source>
        <dbReference type="SAM" id="Phobius"/>
    </source>
</evidence>
<dbReference type="InterPro" id="IPR013155">
    <property type="entry name" value="M/V/L/I-tRNA-synth_anticd-bd"/>
</dbReference>
<proteinExistence type="inferred from homology"/>
<keyword evidence="11 16" id="KW-1133">Transmembrane helix</keyword>
<dbReference type="KEGG" id="xap:XA3_09860"/>
<keyword evidence="15" id="KW-0175">Coiled coil</keyword>
<evidence type="ECO:0000313" key="20">
    <source>
        <dbReference type="Proteomes" id="UP001321861"/>
    </source>
</evidence>
<keyword evidence="8" id="KW-0547">Nucleotide-binding</keyword>
<feature type="transmembrane region" description="Helical" evidence="16">
    <location>
        <begin position="29"/>
        <end position="53"/>
    </location>
</feature>
<name>A0AAU9DF49_9LACO</name>
<reference evidence="19 20" key="1">
    <citation type="journal article" date="2023" name="Microbiol. Spectr.">
        <title>Symbiosis of Carpenter Bees with Uncharacterized Lactic Acid Bacteria Showing NAD Auxotrophy.</title>
        <authorList>
            <person name="Kawasaki S."/>
            <person name="Ozawa K."/>
            <person name="Mori T."/>
            <person name="Yamamoto A."/>
            <person name="Ito M."/>
            <person name="Ohkuma M."/>
            <person name="Sakamoto M."/>
            <person name="Matsutani M."/>
        </authorList>
    </citation>
    <scope>NUCLEOTIDE SEQUENCE [LARGE SCALE GENOMIC DNA]</scope>
    <source>
        <strain evidence="19 20">XA3</strain>
    </source>
</reference>
<evidence type="ECO:0000256" key="3">
    <source>
        <dbReference type="ARBA" id="ARBA00013164"/>
    </source>
</evidence>
<evidence type="ECO:0000256" key="10">
    <source>
        <dbReference type="ARBA" id="ARBA00022917"/>
    </source>
</evidence>
<dbReference type="Gene3D" id="1.10.730.10">
    <property type="entry name" value="Isoleucyl-tRNA Synthetase, Domain 1"/>
    <property type="match status" value="1"/>
</dbReference>
<comment type="catalytic activity">
    <reaction evidence="14">
        <text>tRNA(Leu) + L-leucine + ATP = L-leucyl-tRNA(Leu) + AMP + diphosphate</text>
        <dbReference type="Rhea" id="RHEA:11688"/>
        <dbReference type="Rhea" id="RHEA-COMP:9613"/>
        <dbReference type="Rhea" id="RHEA-COMP:9622"/>
        <dbReference type="ChEBI" id="CHEBI:30616"/>
        <dbReference type="ChEBI" id="CHEBI:33019"/>
        <dbReference type="ChEBI" id="CHEBI:57427"/>
        <dbReference type="ChEBI" id="CHEBI:78442"/>
        <dbReference type="ChEBI" id="CHEBI:78494"/>
        <dbReference type="ChEBI" id="CHEBI:456215"/>
        <dbReference type="EC" id="6.1.1.4"/>
    </reaction>
</comment>
<evidence type="ECO:0000256" key="9">
    <source>
        <dbReference type="ARBA" id="ARBA00022840"/>
    </source>
</evidence>
<evidence type="ECO:0000256" key="7">
    <source>
        <dbReference type="ARBA" id="ARBA00022692"/>
    </source>
</evidence>
<keyword evidence="13" id="KW-0030">Aminoacyl-tRNA synthetase</keyword>
<feature type="transmembrane region" description="Helical" evidence="16">
    <location>
        <begin position="74"/>
        <end position="97"/>
    </location>
</feature>
<dbReference type="SUPFAM" id="SSF161098">
    <property type="entry name" value="MetI-like"/>
    <property type="match status" value="1"/>
</dbReference>
<organism evidence="19 20">
    <name type="scientific">Xylocopilactobacillus apicola</name>
    <dbReference type="NCBI Taxonomy" id="2932184"/>
    <lineage>
        <taxon>Bacteria</taxon>
        <taxon>Bacillati</taxon>
        <taxon>Bacillota</taxon>
        <taxon>Bacilli</taxon>
        <taxon>Lactobacillales</taxon>
        <taxon>Lactobacillaceae</taxon>
        <taxon>Xylocopilactobacillus</taxon>
    </lineage>
</organism>
<dbReference type="Gene3D" id="3.10.20.590">
    <property type="match status" value="1"/>
</dbReference>
<evidence type="ECO:0000256" key="15">
    <source>
        <dbReference type="SAM" id="Coils"/>
    </source>
</evidence>
<dbReference type="InterPro" id="IPR009080">
    <property type="entry name" value="tRNAsynth_Ia_anticodon-bd"/>
</dbReference>
<feature type="domain" description="Aminoacyl-tRNA synthetase class Ia" evidence="17">
    <location>
        <begin position="94"/>
        <end position="166"/>
    </location>
</feature>
<dbReference type="GO" id="GO:0016020">
    <property type="term" value="C:membrane"/>
    <property type="evidence" value="ECO:0007669"/>
    <property type="project" value="UniProtKB-SubCell"/>
</dbReference>
<keyword evidence="12 16" id="KW-0472">Membrane</keyword>
<dbReference type="PANTHER" id="PTHR43740:SF2">
    <property type="entry name" value="LEUCINE--TRNA LIGASE, MITOCHONDRIAL"/>
    <property type="match status" value="1"/>
</dbReference>
<dbReference type="GO" id="GO:0055085">
    <property type="term" value="P:transmembrane transport"/>
    <property type="evidence" value="ECO:0007669"/>
    <property type="project" value="InterPro"/>
</dbReference>
<evidence type="ECO:0000256" key="8">
    <source>
        <dbReference type="ARBA" id="ARBA00022741"/>
    </source>
</evidence>
<dbReference type="InterPro" id="IPR002302">
    <property type="entry name" value="Leu-tRNA-ligase"/>
</dbReference>
<evidence type="ECO:0000313" key="19">
    <source>
        <dbReference type="EMBL" id="BDR58545.1"/>
    </source>
</evidence>
<dbReference type="Pfam" id="PF08264">
    <property type="entry name" value="Anticodon_1"/>
    <property type="match status" value="1"/>
</dbReference>
<keyword evidence="6" id="KW-0436">Ligase</keyword>
<evidence type="ECO:0000256" key="14">
    <source>
        <dbReference type="ARBA" id="ARBA00047469"/>
    </source>
</evidence>
<dbReference type="InterPro" id="IPR014729">
    <property type="entry name" value="Rossmann-like_a/b/a_fold"/>
</dbReference>
<evidence type="ECO:0000256" key="5">
    <source>
        <dbReference type="ARBA" id="ARBA00022490"/>
    </source>
</evidence>
<evidence type="ECO:0000256" key="1">
    <source>
        <dbReference type="ARBA" id="ARBA00004141"/>
    </source>
</evidence>
<dbReference type="InterPro" id="IPR000515">
    <property type="entry name" value="MetI-like"/>
</dbReference>
<evidence type="ECO:0000256" key="12">
    <source>
        <dbReference type="ARBA" id="ARBA00023136"/>
    </source>
</evidence>
<dbReference type="EMBL" id="AP026802">
    <property type="protein sequence ID" value="BDR58545.1"/>
    <property type="molecule type" value="Genomic_DNA"/>
</dbReference>
<dbReference type="EC" id="6.1.1.4" evidence="3"/>